<evidence type="ECO:0000256" key="1">
    <source>
        <dbReference type="ARBA" id="ARBA00023002"/>
    </source>
</evidence>
<dbReference type="Pfam" id="PF01494">
    <property type="entry name" value="FAD_binding_3"/>
    <property type="match status" value="1"/>
</dbReference>
<dbReference type="InterPro" id="IPR036188">
    <property type="entry name" value="FAD/NAD-bd_sf"/>
</dbReference>
<dbReference type="SUPFAM" id="SSF51905">
    <property type="entry name" value="FAD/NAD(P)-binding domain"/>
    <property type="match status" value="1"/>
</dbReference>
<keyword evidence="4" id="KW-1185">Reference proteome</keyword>
<proteinExistence type="predicted"/>
<reference evidence="3" key="1">
    <citation type="submission" date="2020-10" db="EMBL/GenBank/DDBJ databases">
        <title>De novo genome project of the cellulose decomposer Thermobifida halotolerans type strain.</title>
        <authorList>
            <person name="Nagy I."/>
            <person name="Horvath B."/>
            <person name="Kukolya J."/>
            <person name="Nagy I."/>
            <person name="Orsini M."/>
        </authorList>
    </citation>
    <scope>NUCLEOTIDE SEQUENCE</scope>
    <source>
        <strain evidence="3">DSM 44931</strain>
    </source>
</reference>
<dbReference type="PANTHER" id="PTHR13789:SF309">
    <property type="entry name" value="PUTATIVE (AFU_ORTHOLOGUE AFUA_6G14510)-RELATED"/>
    <property type="match status" value="1"/>
</dbReference>
<dbReference type="GO" id="GO:0071949">
    <property type="term" value="F:FAD binding"/>
    <property type="evidence" value="ECO:0007669"/>
    <property type="project" value="InterPro"/>
</dbReference>
<protein>
    <submittedName>
        <fullName evidence="3">FAD-dependent monooxygenase</fullName>
    </submittedName>
</protein>
<dbReference type="InterPro" id="IPR002938">
    <property type="entry name" value="FAD-bd"/>
</dbReference>
<sequence>MAQPHAVIIGGGVGGLTSAAALHDRGWTVTVCERAPSFAAVDVGLAIAPNGLRALDSVGLGDLLRARAVPQGRTELRRVDGRRLLRFDEADLRRRFGAEGMVVSRAALVEALLGRLPATTVHTGVTVTDVEAGDIHGLARVRTNAGELAADLVVAADGLRSAVRDALFPDHPGPVYAGFTTWRFVAPAPDRPFSHGETWGRGAAFGVLPLPGGRVYCYATANAPAGRRGADERAELLRLMGEWHDPVPSLLRSVAPRALVRADAWLLDTPLPAYHRGRIALVGDAAHAMPPNLDQGVCQAMEDAAVLAHRASSSAAYLPTALASYTDARLARTSHVVQRIAQLAELVQAESPTMSRMRDIGVRTMSLLAPRRSVSRYLGSILDWQPPARTALL</sequence>
<dbReference type="KEGG" id="thao:NI17_015140"/>
<name>A0A399G3N4_9ACTN</name>
<dbReference type="InterPro" id="IPR050493">
    <property type="entry name" value="FAD-dep_Monooxygenase_BioMet"/>
</dbReference>
<evidence type="ECO:0000313" key="3">
    <source>
        <dbReference type="EMBL" id="UOE18177.1"/>
    </source>
</evidence>
<keyword evidence="1" id="KW-0560">Oxidoreductase</keyword>
<keyword evidence="2 3" id="KW-0503">Monooxygenase</keyword>
<dbReference type="RefSeq" id="WP_068692177.1">
    <property type="nucleotide sequence ID" value="NZ_CP063196.1"/>
</dbReference>
<dbReference type="PANTHER" id="PTHR13789">
    <property type="entry name" value="MONOOXYGENASE"/>
    <property type="match status" value="1"/>
</dbReference>
<dbReference type="PRINTS" id="PR00420">
    <property type="entry name" value="RNGMNOXGNASE"/>
</dbReference>
<dbReference type="Gene3D" id="3.50.50.60">
    <property type="entry name" value="FAD/NAD(P)-binding domain"/>
    <property type="match status" value="1"/>
</dbReference>
<organism evidence="3 4">
    <name type="scientific">Thermobifida halotolerans</name>
    <dbReference type="NCBI Taxonomy" id="483545"/>
    <lineage>
        <taxon>Bacteria</taxon>
        <taxon>Bacillati</taxon>
        <taxon>Actinomycetota</taxon>
        <taxon>Actinomycetes</taxon>
        <taxon>Streptosporangiales</taxon>
        <taxon>Nocardiopsidaceae</taxon>
        <taxon>Thermobifida</taxon>
    </lineage>
</organism>
<dbReference type="GO" id="GO:0004497">
    <property type="term" value="F:monooxygenase activity"/>
    <property type="evidence" value="ECO:0007669"/>
    <property type="project" value="UniProtKB-KW"/>
</dbReference>
<dbReference type="OrthoDB" id="9782160at2"/>
<evidence type="ECO:0000256" key="2">
    <source>
        <dbReference type="ARBA" id="ARBA00023033"/>
    </source>
</evidence>
<dbReference type="Proteomes" id="UP000265719">
    <property type="component" value="Chromosome"/>
</dbReference>
<dbReference type="AlphaFoldDB" id="A0A399G3N4"/>
<evidence type="ECO:0000313" key="4">
    <source>
        <dbReference type="Proteomes" id="UP000265719"/>
    </source>
</evidence>
<gene>
    <name evidence="3" type="ORF">NI17_015140</name>
</gene>
<dbReference type="EMBL" id="CP063196">
    <property type="protein sequence ID" value="UOE18177.1"/>
    <property type="molecule type" value="Genomic_DNA"/>
</dbReference>
<accession>A0A399G3N4</accession>